<reference evidence="2" key="1">
    <citation type="journal article" date="2023" name="G3 (Bethesda)">
        <title>Genome assembly and association tests identify interacting loci associated with vigor, precocity, and sex in interspecific pistachio rootstocks.</title>
        <authorList>
            <person name="Palmer W."/>
            <person name="Jacygrad E."/>
            <person name="Sagayaradj S."/>
            <person name="Cavanaugh K."/>
            <person name="Han R."/>
            <person name="Bertier L."/>
            <person name="Beede B."/>
            <person name="Kafkas S."/>
            <person name="Golino D."/>
            <person name="Preece J."/>
            <person name="Michelmore R."/>
        </authorList>
    </citation>
    <scope>NUCLEOTIDE SEQUENCE [LARGE SCALE GENOMIC DNA]</scope>
</reference>
<name>A0ACC0YWK7_9ROSI</name>
<dbReference type="Proteomes" id="UP001163603">
    <property type="component" value="Chromosome 4"/>
</dbReference>
<comment type="caution">
    <text evidence="1">The sequence shown here is derived from an EMBL/GenBank/DDBJ whole genome shotgun (WGS) entry which is preliminary data.</text>
</comment>
<accession>A0ACC0YWK7</accession>
<evidence type="ECO:0000313" key="1">
    <source>
        <dbReference type="EMBL" id="KAJ0042175.1"/>
    </source>
</evidence>
<evidence type="ECO:0000313" key="2">
    <source>
        <dbReference type="Proteomes" id="UP001163603"/>
    </source>
</evidence>
<organism evidence="1 2">
    <name type="scientific">Pistacia integerrima</name>
    <dbReference type="NCBI Taxonomy" id="434235"/>
    <lineage>
        <taxon>Eukaryota</taxon>
        <taxon>Viridiplantae</taxon>
        <taxon>Streptophyta</taxon>
        <taxon>Embryophyta</taxon>
        <taxon>Tracheophyta</taxon>
        <taxon>Spermatophyta</taxon>
        <taxon>Magnoliopsida</taxon>
        <taxon>eudicotyledons</taxon>
        <taxon>Gunneridae</taxon>
        <taxon>Pentapetalae</taxon>
        <taxon>rosids</taxon>
        <taxon>malvids</taxon>
        <taxon>Sapindales</taxon>
        <taxon>Anacardiaceae</taxon>
        <taxon>Pistacia</taxon>
    </lineage>
</organism>
<dbReference type="EMBL" id="CM047739">
    <property type="protein sequence ID" value="KAJ0042175.1"/>
    <property type="molecule type" value="Genomic_DNA"/>
</dbReference>
<sequence>MAQCFYRKQLTPSDVKYKLEVKTDNLGEFPLFPPGQHFQNLRFLDEEEGTVYNFPLAVRQIGPAYIGGDWIKFCKKRKLEAGRVILFFKDEAAEQQSTCAEVLCAPSTCRNDGSVAWWVWVVAPWHLVVAAPSKNNISYHSVLAGGMCTAEGGG</sequence>
<keyword evidence="2" id="KW-1185">Reference proteome</keyword>
<proteinExistence type="predicted"/>
<gene>
    <name evidence="1" type="ORF">Pint_19106</name>
</gene>
<protein>
    <submittedName>
        <fullName evidence="1">Uncharacterized protein</fullName>
    </submittedName>
</protein>